<dbReference type="GO" id="GO:0003924">
    <property type="term" value="F:GTPase activity"/>
    <property type="evidence" value="ECO:0007669"/>
    <property type="project" value="UniProtKB-UniRule"/>
</dbReference>
<keyword evidence="3 6" id="KW-0547">Nucleotide-binding</keyword>
<dbReference type="InterPro" id="IPR027417">
    <property type="entry name" value="P-loop_NTPase"/>
</dbReference>
<dbReference type="Pfam" id="PF16360">
    <property type="entry name" value="GTP-bdg_M"/>
    <property type="match status" value="1"/>
</dbReference>
<organism evidence="9 10">
    <name type="scientific">Sporanaerobacter acetigenes DSM 13106</name>
    <dbReference type="NCBI Taxonomy" id="1123281"/>
    <lineage>
        <taxon>Bacteria</taxon>
        <taxon>Bacillati</taxon>
        <taxon>Bacillota</taxon>
        <taxon>Tissierellia</taxon>
        <taxon>Tissierellales</taxon>
        <taxon>Sporanaerobacteraceae</taxon>
        <taxon>Sporanaerobacter</taxon>
    </lineage>
</organism>
<dbReference type="AlphaFoldDB" id="A0A1M5YA68"/>
<dbReference type="PROSITE" id="PS51705">
    <property type="entry name" value="G_HFLX"/>
    <property type="match status" value="1"/>
</dbReference>
<dbReference type="GO" id="GO:0005737">
    <property type="term" value="C:cytoplasm"/>
    <property type="evidence" value="ECO:0007669"/>
    <property type="project" value="UniProtKB-SubCell"/>
</dbReference>
<dbReference type="CDD" id="cd01878">
    <property type="entry name" value="HflX"/>
    <property type="match status" value="1"/>
</dbReference>
<comment type="similarity">
    <text evidence="6">Belongs to the TRAFAC class OBG-HflX-like GTPase superfamily. HflX GTPase family.</text>
</comment>
<reference evidence="9 10" key="1">
    <citation type="submission" date="2016-11" db="EMBL/GenBank/DDBJ databases">
        <authorList>
            <person name="Jaros S."/>
            <person name="Januszkiewicz K."/>
            <person name="Wedrychowicz H."/>
        </authorList>
    </citation>
    <scope>NUCLEOTIDE SEQUENCE [LARGE SCALE GENOMIC DNA]</scope>
    <source>
        <strain evidence="9 10">DSM 13106</strain>
    </source>
</reference>
<evidence type="ECO:0000256" key="5">
    <source>
        <dbReference type="ARBA" id="ARBA00023134"/>
    </source>
</evidence>
<dbReference type="OrthoDB" id="9812272at2"/>
<keyword evidence="2" id="KW-0479">Metal-binding</keyword>
<dbReference type="GO" id="GO:0005525">
    <property type="term" value="F:GTP binding"/>
    <property type="evidence" value="ECO:0007669"/>
    <property type="project" value="UniProtKB-UniRule"/>
</dbReference>
<dbReference type="InterPro" id="IPR016496">
    <property type="entry name" value="GTPase_HflX"/>
</dbReference>
<accession>A0A1M5YA68</accession>
<dbReference type="InterPro" id="IPR005225">
    <property type="entry name" value="Small_GTP-bd"/>
</dbReference>
<keyword evidence="10" id="KW-1185">Reference proteome</keyword>
<keyword evidence="7" id="KW-0175">Coiled coil</keyword>
<protein>
    <recommendedName>
        <fullName evidence="6">GTPase HflX</fullName>
    </recommendedName>
    <alternativeName>
        <fullName evidence="6">GTP-binding protein HflX</fullName>
    </alternativeName>
</protein>
<evidence type="ECO:0000256" key="4">
    <source>
        <dbReference type="ARBA" id="ARBA00022842"/>
    </source>
</evidence>
<dbReference type="Gene3D" id="3.40.50.11060">
    <property type="entry name" value="GTPase HflX, N-terminal domain"/>
    <property type="match status" value="1"/>
</dbReference>
<keyword evidence="1 6" id="KW-0963">Cytoplasm</keyword>
<dbReference type="Pfam" id="PF01926">
    <property type="entry name" value="MMR_HSR1"/>
    <property type="match status" value="1"/>
</dbReference>
<dbReference type="Proteomes" id="UP000184389">
    <property type="component" value="Unassembled WGS sequence"/>
</dbReference>
<keyword evidence="4" id="KW-0460">Magnesium</keyword>
<dbReference type="Pfam" id="PF19275">
    <property type="entry name" value="HflX_C"/>
    <property type="match status" value="1"/>
</dbReference>
<dbReference type="NCBIfam" id="TIGR03156">
    <property type="entry name" value="GTP_HflX"/>
    <property type="match status" value="1"/>
</dbReference>
<feature type="coiled-coil region" evidence="7">
    <location>
        <begin position="330"/>
        <end position="357"/>
    </location>
</feature>
<evidence type="ECO:0000256" key="2">
    <source>
        <dbReference type="ARBA" id="ARBA00022723"/>
    </source>
</evidence>
<proteinExistence type="inferred from homology"/>
<dbReference type="RefSeq" id="WP_072744712.1">
    <property type="nucleotide sequence ID" value="NZ_FQXR01000010.1"/>
</dbReference>
<comment type="subcellular location">
    <subcellularLocation>
        <location evidence="6">Cytoplasm</location>
    </subcellularLocation>
    <text evidence="6">May associate with membranes.</text>
</comment>
<name>A0A1M5YA68_9FIRM</name>
<dbReference type="InterPro" id="IPR032305">
    <property type="entry name" value="GTP-bd_M"/>
</dbReference>
<dbReference type="PANTHER" id="PTHR10229:SF0">
    <property type="entry name" value="GTP-BINDING PROTEIN 6-RELATED"/>
    <property type="match status" value="1"/>
</dbReference>
<feature type="domain" description="Hflx-type G" evidence="8">
    <location>
        <begin position="371"/>
        <end position="547"/>
    </location>
</feature>
<evidence type="ECO:0000256" key="1">
    <source>
        <dbReference type="ARBA" id="ARBA00022490"/>
    </source>
</evidence>
<dbReference type="NCBIfam" id="TIGR00231">
    <property type="entry name" value="small_GTP"/>
    <property type="match status" value="1"/>
</dbReference>
<dbReference type="InterPro" id="IPR030394">
    <property type="entry name" value="G_HFLX_dom"/>
</dbReference>
<evidence type="ECO:0000313" key="10">
    <source>
        <dbReference type="Proteomes" id="UP000184389"/>
    </source>
</evidence>
<dbReference type="SUPFAM" id="SSF52540">
    <property type="entry name" value="P-loop containing nucleoside triphosphate hydrolases"/>
    <property type="match status" value="1"/>
</dbReference>
<evidence type="ECO:0000256" key="6">
    <source>
        <dbReference type="HAMAP-Rule" id="MF_00900"/>
    </source>
</evidence>
<dbReference type="GO" id="GO:0046872">
    <property type="term" value="F:metal ion binding"/>
    <property type="evidence" value="ECO:0007669"/>
    <property type="project" value="UniProtKB-KW"/>
</dbReference>
<dbReference type="InterPro" id="IPR045498">
    <property type="entry name" value="HflX_C"/>
</dbReference>
<dbReference type="EMBL" id="FQXR01000010">
    <property type="protein sequence ID" value="SHI08872.1"/>
    <property type="molecule type" value="Genomic_DNA"/>
</dbReference>
<dbReference type="PANTHER" id="PTHR10229">
    <property type="entry name" value="GTP-BINDING PROTEIN HFLX"/>
    <property type="match status" value="1"/>
</dbReference>
<keyword evidence="5 6" id="KW-0342">GTP-binding</keyword>
<dbReference type="HAMAP" id="MF_00900">
    <property type="entry name" value="GTPase_HflX"/>
    <property type="match status" value="1"/>
</dbReference>
<dbReference type="Gene3D" id="3.40.50.300">
    <property type="entry name" value="P-loop containing nucleotide triphosphate hydrolases"/>
    <property type="match status" value="1"/>
</dbReference>
<evidence type="ECO:0000313" key="9">
    <source>
        <dbReference type="EMBL" id="SHI08872.1"/>
    </source>
</evidence>
<dbReference type="PRINTS" id="PR00326">
    <property type="entry name" value="GTP1OBG"/>
</dbReference>
<dbReference type="STRING" id="1123281.SAMN02745180_02061"/>
<dbReference type="InterPro" id="IPR025121">
    <property type="entry name" value="GTPase_HflX_N"/>
</dbReference>
<evidence type="ECO:0000256" key="7">
    <source>
        <dbReference type="SAM" id="Coils"/>
    </source>
</evidence>
<dbReference type="Pfam" id="PF13167">
    <property type="entry name" value="GTP-bdg_N"/>
    <property type="match status" value="1"/>
</dbReference>
<sequence>MITGNIDGIKKVMLDKIENLFELTIDNDKVFSYELVEQMNEISGIIKKELCVVINRRGKIEGISVGKIDSAPIPSIEVSSKKLSGFRVIHTHPSGSSTLSLLDISALIGSKLDAIAAIGVQENMEDIKINIAFCDIYDNNLTYNELKNLSLEASLQLNFKNKVDYIDKIIGSINTCEDQVERAILVGTDTEESLEELAGLAEACNIVPIDRIFQKKNKVFSAYYMGQGKVQEIANLRQLRNANLIIFDDELSGSQVRNLEEAINCKVIDRTTLILDILARRAKSKESILQVELAILNHKLPRLRNSNANLARIKGGVGLKGGVGSRGPGEKKLETDRRHIESRIEEIKNEMSKVLERKAVQKVKRTKNNISKVAIVGYTNAGKSTLRNKLCEISASDNISKEGVLEADMLFATLDTTVRAITLSDNRKITLSDTVGFISKLPHELVEAFKSTLEEVIEADLLLHVVDVANEEAIKQIQSVNIVLNELNAKDKNTIIVLNKIDKACQGNLDKVKDFLKGEKIVEVSAEKGINLDQLLHLIEREIPNKLVEKEFIIPYDRQKFISMLHEDASVINKNYTENGTYIKALVNEEIYERCADFEVKTL</sequence>
<dbReference type="FunFam" id="3.40.50.11060:FF:000001">
    <property type="entry name" value="GTPase HflX"/>
    <property type="match status" value="1"/>
</dbReference>
<evidence type="ECO:0000256" key="3">
    <source>
        <dbReference type="ARBA" id="ARBA00022741"/>
    </source>
</evidence>
<comment type="function">
    <text evidence="6">GTPase that associates with the 50S ribosomal subunit and may have a role during protein synthesis or ribosome biogenesis.</text>
</comment>
<dbReference type="InterPro" id="IPR006073">
    <property type="entry name" value="GTP-bd"/>
</dbReference>
<dbReference type="GO" id="GO:0043022">
    <property type="term" value="F:ribosome binding"/>
    <property type="evidence" value="ECO:0007669"/>
    <property type="project" value="TreeGrafter"/>
</dbReference>
<dbReference type="InterPro" id="IPR042108">
    <property type="entry name" value="GTPase_HflX_N_sf"/>
</dbReference>
<evidence type="ECO:0000259" key="8">
    <source>
        <dbReference type="PROSITE" id="PS51705"/>
    </source>
</evidence>
<gene>
    <name evidence="6" type="primary">hflX</name>
    <name evidence="9" type="ORF">SAMN02745180_02061</name>
</gene>
<dbReference type="Gene3D" id="6.10.250.2860">
    <property type="match status" value="1"/>
</dbReference>
<comment type="subunit">
    <text evidence="6">Monomer. Associates with the 50S ribosomal subunit.</text>
</comment>